<feature type="transmembrane region" description="Helical" evidence="1">
    <location>
        <begin position="94"/>
        <end position="115"/>
    </location>
</feature>
<reference evidence="2 3" key="1">
    <citation type="journal article" date="2015" name="Int. J. Syst. Evol. Microbiol.">
        <title>Carboxylicivirga linearis sp. nov., isolated from a sea cucumber culture pond.</title>
        <authorList>
            <person name="Wang F.Q."/>
            <person name="Zhou Y.X."/>
            <person name="Lin X.Z."/>
            <person name="Chen G.J."/>
            <person name="Du Z.J."/>
        </authorList>
    </citation>
    <scope>NUCLEOTIDE SEQUENCE [LARGE SCALE GENOMIC DNA]</scope>
    <source>
        <strain evidence="2 3">FB218</strain>
    </source>
</reference>
<feature type="transmembrane region" description="Helical" evidence="1">
    <location>
        <begin position="69"/>
        <end position="88"/>
    </location>
</feature>
<gene>
    <name evidence="2" type="ORF">KEM10_23255</name>
</gene>
<dbReference type="Proteomes" id="UP000708576">
    <property type="component" value="Unassembled WGS sequence"/>
</dbReference>
<keyword evidence="3" id="KW-1185">Reference proteome</keyword>
<dbReference type="EMBL" id="JAGUCO010000052">
    <property type="protein sequence ID" value="MBS2101223.1"/>
    <property type="molecule type" value="Genomic_DNA"/>
</dbReference>
<feature type="transmembrane region" description="Helical" evidence="1">
    <location>
        <begin position="136"/>
        <end position="153"/>
    </location>
</feature>
<comment type="caution">
    <text evidence="2">The sequence shown here is derived from an EMBL/GenBank/DDBJ whole genome shotgun (WGS) entry which is preliminary data.</text>
</comment>
<evidence type="ECO:0000256" key="1">
    <source>
        <dbReference type="SAM" id="Phobius"/>
    </source>
</evidence>
<keyword evidence="1" id="KW-1133">Transmembrane helix</keyword>
<evidence type="ECO:0008006" key="4">
    <source>
        <dbReference type="Google" id="ProtNLM"/>
    </source>
</evidence>
<organism evidence="2 3">
    <name type="scientific">Carboxylicivirga linearis</name>
    <dbReference type="NCBI Taxonomy" id="1628157"/>
    <lineage>
        <taxon>Bacteria</taxon>
        <taxon>Pseudomonadati</taxon>
        <taxon>Bacteroidota</taxon>
        <taxon>Bacteroidia</taxon>
        <taxon>Marinilabiliales</taxon>
        <taxon>Marinilabiliaceae</taxon>
        <taxon>Carboxylicivirga</taxon>
    </lineage>
</organism>
<feature type="transmembrane region" description="Helical" evidence="1">
    <location>
        <begin position="33"/>
        <end position="57"/>
    </location>
</feature>
<evidence type="ECO:0000313" key="3">
    <source>
        <dbReference type="Proteomes" id="UP000708576"/>
    </source>
</evidence>
<dbReference type="RefSeq" id="WP_212220590.1">
    <property type="nucleotide sequence ID" value="NZ_JAGUCO010000052.1"/>
</dbReference>
<feature type="transmembrane region" description="Helical" evidence="1">
    <location>
        <begin position="12"/>
        <end position="27"/>
    </location>
</feature>
<proteinExistence type="predicted"/>
<keyword evidence="1" id="KW-0812">Transmembrane</keyword>
<accession>A0ABS5K225</accession>
<name>A0ABS5K225_9BACT</name>
<sequence>MQILLKAKHYQVFIILIIGLIINKITIEGDQIYSALLSVIGFWIYFSYPFIIGVSLHGFIAPNIKLNNTLYQINFLIFMATMSIVSILSDGQGMTFKGLAAIPVLYFFYAFLHYISFTAKIIKTIELGRVAKLNDYIGEFFLLVFLPIGIWFLQPRINRIIRPEEK</sequence>
<protein>
    <recommendedName>
        <fullName evidence="4">DUF962 domain-containing protein</fullName>
    </recommendedName>
</protein>
<evidence type="ECO:0000313" key="2">
    <source>
        <dbReference type="EMBL" id="MBS2101223.1"/>
    </source>
</evidence>
<keyword evidence="1" id="KW-0472">Membrane</keyword>